<dbReference type="InterPro" id="IPR036291">
    <property type="entry name" value="NAD(P)-bd_dom_sf"/>
</dbReference>
<dbReference type="Gene3D" id="3.40.50.720">
    <property type="entry name" value="NAD(P)-binding Rossmann-like Domain"/>
    <property type="match status" value="2"/>
</dbReference>
<dbReference type="PROSITE" id="PS00671">
    <property type="entry name" value="D_2_HYDROXYACID_DH_3"/>
    <property type="match status" value="1"/>
</dbReference>
<keyword evidence="2" id="KW-0520">NAD</keyword>
<dbReference type="Proteomes" id="UP001595900">
    <property type="component" value="Unassembled WGS sequence"/>
</dbReference>
<accession>A0ABV8Q9W2</accession>
<dbReference type="InterPro" id="IPR029753">
    <property type="entry name" value="D-isomer_DH_CS"/>
</dbReference>
<organism evidence="4 5">
    <name type="scientific">Gryllotalpicola reticulitermitis</name>
    <dbReference type="NCBI Taxonomy" id="1184153"/>
    <lineage>
        <taxon>Bacteria</taxon>
        <taxon>Bacillati</taxon>
        <taxon>Actinomycetota</taxon>
        <taxon>Actinomycetes</taxon>
        <taxon>Micrococcales</taxon>
        <taxon>Microbacteriaceae</taxon>
        <taxon>Gryllotalpicola</taxon>
    </lineage>
</organism>
<evidence type="ECO:0000313" key="5">
    <source>
        <dbReference type="Proteomes" id="UP001595900"/>
    </source>
</evidence>
<dbReference type="Pfam" id="PF02826">
    <property type="entry name" value="2-Hacid_dh_C"/>
    <property type="match status" value="1"/>
</dbReference>
<evidence type="ECO:0000313" key="4">
    <source>
        <dbReference type="EMBL" id="MFC4244133.1"/>
    </source>
</evidence>
<gene>
    <name evidence="4" type="ORF">ACFOYW_12180</name>
</gene>
<name>A0ABV8Q9W2_9MICO</name>
<proteinExistence type="predicted"/>
<dbReference type="InterPro" id="IPR050223">
    <property type="entry name" value="D-isomer_2-hydroxyacid_DH"/>
</dbReference>
<dbReference type="CDD" id="cd12166">
    <property type="entry name" value="2-Hacid_dh_7"/>
    <property type="match status" value="1"/>
</dbReference>
<protein>
    <submittedName>
        <fullName evidence="4">2-hydroxyacid dehydrogenase</fullName>
    </submittedName>
</protein>
<comment type="caution">
    <text evidence="4">The sequence shown here is derived from an EMBL/GenBank/DDBJ whole genome shotgun (WGS) entry which is preliminary data.</text>
</comment>
<dbReference type="InterPro" id="IPR006140">
    <property type="entry name" value="D-isomer_DH_NAD-bd"/>
</dbReference>
<keyword evidence="5" id="KW-1185">Reference proteome</keyword>
<sequence length="310" mass="32899">MPDRIIVSLPDDRLTAALAEHLPPLGDDRVTFVTWGVDGPPPVPHIDILVPPYQGRAQWSRLDGVSIGLVQSQSIGYDGVRDALPAGLVYANASSVHETATAELALALLLASQRGIDDFVRQAEHGEWRGGRRPALADRTVLILGYGGVGKAVEQRLAGFEVARVIRVASRARTDASGEVHGIDELSELLPRAEVVVIGTPLTDATRGLIGAAELALLPDDAVVVNVARGPVLDTSAVLAEAGRLRFGLDVTDPEPLPADHPLWTAPGVIISPHVGGAASAMEPRMARLLRRQIDHLLAGEPPENVVFRT</sequence>
<dbReference type="SUPFAM" id="SSF51735">
    <property type="entry name" value="NAD(P)-binding Rossmann-fold domains"/>
    <property type="match status" value="1"/>
</dbReference>
<dbReference type="PANTHER" id="PTHR10996">
    <property type="entry name" value="2-HYDROXYACID DEHYDROGENASE-RELATED"/>
    <property type="match status" value="1"/>
</dbReference>
<feature type="domain" description="D-isomer specific 2-hydroxyacid dehydrogenase NAD-binding" evidence="3">
    <location>
        <begin position="106"/>
        <end position="276"/>
    </location>
</feature>
<dbReference type="EMBL" id="JBHSCN010000005">
    <property type="protein sequence ID" value="MFC4244133.1"/>
    <property type="molecule type" value="Genomic_DNA"/>
</dbReference>
<dbReference type="RefSeq" id="WP_390229196.1">
    <property type="nucleotide sequence ID" value="NZ_JBHSCN010000005.1"/>
</dbReference>
<dbReference type="PANTHER" id="PTHR10996:SF178">
    <property type="entry name" value="2-HYDROXYACID DEHYDROGENASE YGL185C-RELATED"/>
    <property type="match status" value="1"/>
</dbReference>
<evidence type="ECO:0000256" key="1">
    <source>
        <dbReference type="ARBA" id="ARBA00023002"/>
    </source>
</evidence>
<reference evidence="5" key="1">
    <citation type="journal article" date="2019" name="Int. J. Syst. Evol. Microbiol.">
        <title>The Global Catalogue of Microorganisms (GCM) 10K type strain sequencing project: providing services to taxonomists for standard genome sequencing and annotation.</title>
        <authorList>
            <consortium name="The Broad Institute Genomics Platform"/>
            <consortium name="The Broad Institute Genome Sequencing Center for Infectious Disease"/>
            <person name="Wu L."/>
            <person name="Ma J."/>
        </authorList>
    </citation>
    <scope>NUCLEOTIDE SEQUENCE [LARGE SCALE GENOMIC DNA]</scope>
    <source>
        <strain evidence="5">CGMCC 1.10363</strain>
    </source>
</reference>
<keyword evidence="1" id="KW-0560">Oxidoreductase</keyword>
<evidence type="ECO:0000256" key="2">
    <source>
        <dbReference type="ARBA" id="ARBA00023027"/>
    </source>
</evidence>
<evidence type="ECO:0000259" key="3">
    <source>
        <dbReference type="Pfam" id="PF02826"/>
    </source>
</evidence>